<dbReference type="STRING" id="1886670.PTI45_04175"/>
<dbReference type="PANTHER" id="PTHR23416:SF23">
    <property type="entry name" value="ACETYLTRANSFERASE C18B11.09C-RELATED"/>
    <property type="match status" value="1"/>
</dbReference>
<dbReference type="InterPro" id="IPR051159">
    <property type="entry name" value="Hexapeptide_acetyltransf"/>
</dbReference>
<accession>A0A1E3KZJ0</accession>
<keyword evidence="3" id="KW-1133">Transmembrane helix</keyword>
<proteinExistence type="inferred from homology"/>
<keyword evidence="4" id="KW-0012">Acyltransferase</keyword>
<dbReference type="AlphaFoldDB" id="A0A1E3KZJ0"/>
<dbReference type="PATRIC" id="fig|1886670.3.peg.4205"/>
<dbReference type="NCBIfam" id="NF007797">
    <property type="entry name" value="PRK10502.1"/>
    <property type="match status" value="1"/>
</dbReference>
<evidence type="ECO:0000256" key="1">
    <source>
        <dbReference type="ARBA" id="ARBA00007274"/>
    </source>
</evidence>
<keyword evidence="5" id="KW-1185">Reference proteome</keyword>
<reference evidence="4 5" key="1">
    <citation type="submission" date="2016-08" db="EMBL/GenBank/DDBJ databases">
        <title>Genome sequencing of Paenibacillus sp. TI45-13ar, isolated from Korean traditional nuruk.</title>
        <authorList>
            <person name="Kim S.-J."/>
        </authorList>
    </citation>
    <scope>NUCLEOTIDE SEQUENCE [LARGE SCALE GENOMIC DNA]</scope>
    <source>
        <strain evidence="4 5">TI45-13ar</strain>
    </source>
</reference>
<dbReference type="InterPro" id="IPR011004">
    <property type="entry name" value="Trimer_LpxA-like_sf"/>
</dbReference>
<dbReference type="Proteomes" id="UP000094578">
    <property type="component" value="Unassembled WGS sequence"/>
</dbReference>
<evidence type="ECO:0000313" key="4">
    <source>
        <dbReference type="EMBL" id="ODP26335.1"/>
    </source>
</evidence>
<dbReference type="EC" id="2.3.1.-" evidence="4"/>
<evidence type="ECO:0000313" key="5">
    <source>
        <dbReference type="Proteomes" id="UP000094578"/>
    </source>
</evidence>
<name>A0A1E3KZJ0_9BACL</name>
<gene>
    <name evidence="4" type="primary">wcaF</name>
    <name evidence="4" type="ORF">PTI45_04175</name>
</gene>
<dbReference type="PANTHER" id="PTHR23416">
    <property type="entry name" value="SIALIC ACID SYNTHASE-RELATED"/>
    <property type="match status" value="1"/>
</dbReference>
<dbReference type="GO" id="GO:0008374">
    <property type="term" value="F:O-acyltransferase activity"/>
    <property type="evidence" value="ECO:0007669"/>
    <property type="project" value="TreeGrafter"/>
</dbReference>
<keyword evidence="2 4" id="KW-0808">Transferase</keyword>
<organism evidence="4 5">
    <name type="scientific">Paenibacillus nuruki</name>
    <dbReference type="NCBI Taxonomy" id="1886670"/>
    <lineage>
        <taxon>Bacteria</taxon>
        <taxon>Bacillati</taxon>
        <taxon>Bacillota</taxon>
        <taxon>Bacilli</taxon>
        <taxon>Bacillales</taxon>
        <taxon>Paenibacillaceae</taxon>
        <taxon>Paenibacillus</taxon>
    </lineage>
</organism>
<comment type="similarity">
    <text evidence="1">Belongs to the transferase hexapeptide repeat family.</text>
</comment>
<keyword evidence="3" id="KW-0472">Membrane</keyword>
<protein>
    <submittedName>
        <fullName evidence="4">Putative colanic acid biosynthesis acetyltransferase WcaF</fullName>
        <ecNumber evidence="4">2.3.1.-</ecNumber>
    </submittedName>
</protein>
<dbReference type="GO" id="GO:0005829">
    <property type="term" value="C:cytosol"/>
    <property type="evidence" value="ECO:0007669"/>
    <property type="project" value="TreeGrafter"/>
</dbReference>
<dbReference type="CDD" id="cd05825">
    <property type="entry name" value="LbH_wcaF_like"/>
    <property type="match status" value="1"/>
</dbReference>
<dbReference type="RefSeq" id="WP_083243655.1">
    <property type="nucleotide sequence ID" value="NZ_MDER01000086.1"/>
</dbReference>
<dbReference type="EMBL" id="MDER01000086">
    <property type="protein sequence ID" value="ODP26335.1"/>
    <property type="molecule type" value="Genomic_DNA"/>
</dbReference>
<comment type="caution">
    <text evidence="4">The sequence shown here is derived from an EMBL/GenBank/DDBJ whole genome shotgun (WGS) entry which is preliminary data.</text>
</comment>
<evidence type="ECO:0000256" key="3">
    <source>
        <dbReference type="SAM" id="Phobius"/>
    </source>
</evidence>
<sequence length="201" mass="22984">MVKIRLDQYSQEEYSRGRSGLYCLLWWFVQGTLFRFSLHNMYNWRRFLLNSFGAKLGLGVHVRPSAKFTYPWKVTIGEYSWIGDNVEFYSLDEIVIGSHCVISQNSYLCTGSHKLNDPTFGLITKPIHIKDGAWVASDVFVYPGVTIHELGVAGARSTIFKDIPANEVHIGFPAAFHKHRFAEEVPTEHQVTPIAQVHRIK</sequence>
<keyword evidence="3" id="KW-0812">Transmembrane</keyword>
<dbReference type="SUPFAM" id="SSF51161">
    <property type="entry name" value="Trimeric LpxA-like enzymes"/>
    <property type="match status" value="1"/>
</dbReference>
<evidence type="ECO:0000256" key="2">
    <source>
        <dbReference type="ARBA" id="ARBA00022679"/>
    </source>
</evidence>
<feature type="transmembrane region" description="Helical" evidence="3">
    <location>
        <begin position="19"/>
        <end position="38"/>
    </location>
</feature>
<dbReference type="Gene3D" id="2.160.10.10">
    <property type="entry name" value="Hexapeptide repeat proteins"/>
    <property type="match status" value="1"/>
</dbReference>